<comment type="caution">
    <text evidence="2">The sequence shown here is derived from an EMBL/GenBank/DDBJ whole genome shotgun (WGS) entry which is preliminary data.</text>
</comment>
<evidence type="ECO:0000256" key="1">
    <source>
        <dbReference type="SAM" id="Phobius"/>
    </source>
</evidence>
<dbReference type="Proteomes" id="UP000319731">
    <property type="component" value="Unassembled WGS sequence"/>
</dbReference>
<dbReference type="STRING" id="1806994.A0A507CCM6"/>
<feature type="transmembrane region" description="Helical" evidence="1">
    <location>
        <begin position="28"/>
        <end position="46"/>
    </location>
</feature>
<gene>
    <name evidence="2" type="ORF">SmJEL517_g02357</name>
</gene>
<evidence type="ECO:0000313" key="2">
    <source>
        <dbReference type="EMBL" id="TPX35293.1"/>
    </source>
</evidence>
<evidence type="ECO:0008006" key="4">
    <source>
        <dbReference type="Google" id="ProtNLM"/>
    </source>
</evidence>
<dbReference type="RefSeq" id="XP_031025820.1">
    <property type="nucleotide sequence ID" value="XM_031168285.1"/>
</dbReference>
<organism evidence="2 3">
    <name type="scientific">Synchytrium microbalum</name>
    <dbReference type="NCBI Taxonomy" id="1806994"/>
    <lineage>
        <taxon>Eukaryota</taxon>
        <taxon>Fungi</taxon>
        <taxon>Fungi incertae sedis</taxon>
        <taxon>Chytridiomycota</taxon>
        <taxon>Chytridiomycota incertae sedis</taxon>
        <taxon>Chytridiomycetes</taxon>
        <taxon>Synchytriales</taxon>
        <taxon>Synchytriaceae</taxon>
        <taxon>Synchytrium</taxon>
    </lineage>
</organism>
<name>A0A507CCM6_9FUNG</name>
<dbReference type="GeneID" id="42003582"/>
<dbReference type="OrthoDB" id="2413580at2759"/>
<keyword evidence="1" id="KW-0812">Transmembrane</keyword>
<dbReference type="Gene3D" id="3.40.50.11350">
    <property type="match status" value="1"/>
</dbReference>
<protein>
    <recommendedName>
        <fullName evidence="4">Fucosyltransferase</fullName>
    </recommendedName>
</protein>
<keyword evidence="1" id="KW-0472">Membrane</keyword>
<keyword evidence="3" id="KW-1185">Reference proteome</keyword>
<dbReference type="EMBL" id="QEAO01000009">
    <property type="protein sequence ID" value="TPX35293.1"/>
    <property type="molecule type" value="Genomic_DNA"/>
</dbReference>
<reference evidence="2 3" key="1">
    <citation type="journal article" date="2019" name="Sci. Rep.">
        <title>Comparative genomics of chytrid fungi reveal insights into the obligate biotrophic and pathogenic lifestyle of Synchytrium endobioticum.</title>
        <authorList>
            <person name="van de Vossenberg B.T.L.H."/>
            <person name="Warris S."/>
            <person name="Nguyen H.D.T."/>
            <person name="van Gent-Pelzer M.P.E."/>
            <person name="Joly D.L."/>
            <person name="van de Geest H.C."/>
            <person name="Bonants P.J.M."/>
            <person name="Smith D.S."/>
            <person name="Levesque C.A."/>
            <person name="van der Lee T.A.J."/>
        </authorList>
    </citation>
    <scope>NUCLEOTIDE SEQUENCE [LARGE SCALE GENOMIC DNA]</scope>
    <source>
        <strain evidence="2 3">JEL517</strain>
    </source>
</reference>
<keyword evidence="1" id="KW-1133">Transmembrane helix</keyword>
<evidence type="ECO:0000313" key="3">
    <source>
        <dbReference type="Proteomes" id="UP000319731"/>
    </source>
</evidence>
<accession>A0A507CCM6</accession>
<proteinExistence type="predicted"/>
<dbReference type="AlphaFoldDB" id="A0A507CCM6"/>
<sequence length="461" mass="51402">MRSLTVLSDASILGNASLILKKLGSKNFGIHLLVLAWTAMILLMTTSSLPRHHSEREVLESPNSTDSEIHLQTPTNPEIHKRHEFVLQNTNTIDGPYIYATFSPTAGLGNRFPNIVNGLVLALLTNRTLFLDLPDVMTSVWSFGLDFRIGNRTWPTDPVRIMIDGNHGLFSVAVTEDLSEYYDDPKKGGVRTWDISGIDYFLPFWQANPNYRQRLEDMFPDGRVAYHVLRKTVSLNTELQGFLSNFTATRFRPYMVGIHVRSRKLNDIASMRTYAMIARELGTASGVAPTDVGFYLATDNQTTKEELKNWLGQRATYLPVNFSNKNSANNPGGSDEDAALDFMSLASCDVAVTTFASSFGQWAAAMKGTPYVTIGLGLKDYDDPRRTTFWHSIRAEPCCFNVKGFVGNPEAGSYDIAAVEAEYRIALANGDLKAIDDKRKHRAVSLLLASKSFYHHSQCHP</sequence>